<gene>
    <name evidence="4" type="ORF">BUALT_Bualt08G0023800</name>
</gene>
<feature type="compositionally biased region" description="Low complexity" evidence="2">
    <location>
        <begin position="2019"/>
        <end position="2036"/>
    </location>
</feature>
<dbReference type="PROSITE" id="PS51840">
    <property type="entry name" value="C2_NT"/>
    <property type="match status" value="1"/>
</dbReference>
<feature type="domain" description="C2 NT-type" evidence="3">
    <location>
        <begin position="6"/>
        <end position="141"/>
    </location>
</feature>
<organism evidence="4 5">
    <name type="scientific">Buddleja alternifolia</name>
    <dbReference type="NCBI Taxonomy" id="168488"/>
    <lineage>
        <taxon>Eukaryota</taxon>
        <taxon>Viridiplantae</taxon>
        <taxon>Streptophyta</taxon>
        <taxon>Embryophyta</taxon>
        <taxon>Tracheophyta</taxon>
        <taxon>Spermatophyta</taxon>
        <taxon>Magnoliopsida</taxon>
        <taxon>eudicotyledons</taxon>
        <taxon>Gunneridae</taxon>
        <taxon>Pentapetalae</taxon>
        <taxon>asterids</taxon>
        <taxon>lamiids</taxon>
        <taxon>Lamiales</taxon>
        <taxon>Scrophulariaceae</taxon>
        <taxon>Buddlejeae</taxon>
        <taxon>Buddleja</taxon>
    </lineage>
</organism>
<feature type="coiled-coil region" evidence="1">
    <location>
        <begin position="1857"/>
        <end position="1911"/>
    </location>
</feature>
<evidence type="ECO:0000256" key="1">
    <source>
        <dbReference type="SAM" id="Coils"/>
    </source>
</evidence>
<feature type="coiled-coil region" evidence="1">
    <location>
        <begin position="582"/>
        <end position="616"/>
    </location>
</feature>
<feature type="coiled-coil region" evidence="1">
    <location>
        <begin position="1071"/>
        <end position="1121"/>
    </location>
</feature>
<feature type="coiled-coil region" evidence="1">
    <location>
        <begin position="1970"/>
        <end position="2011"/>
    </location>
</feature>
<dbReference type="PANTHER" id="PTHR34452:SF1">
    <property type="entry name" value="SPORULATION-SPECIFIC PROTEIN"/>
    <property type="match status" value="1"/>
</dbReference>
<feature type="coiled-coil region" evidence="1">
    <location>
        <begin position="917"/>
        <end position="944"/>
    </location>
</feature>
<accession>A0AAV6XDY5</accession>
<dbReference type="InterPro" id="IPR019448">
    <property type="entry name" value="NT-C2"/>
</dbReference>
<keyword evidence="5" id="KW-1185">Reference proteome</keyword>
<evidence type="ECO:0000259" key="3">
    <source>
        <dbReference type="PROSITE" id="PS51840"/>
    </source>
</evidence>
<feature type="coiled-coil region" evidence="1">
    <location>
        <begin position="837"/>
        <end position="892"/>
    </location>
</feature>
<dbReference type="Pfam" id="PF10358">
    <property type="entry name" value="NT-C2"/>
    <property type="match status" value="1"/>
</dbReference>
<feature type="coiled-coil region" evidence="1">
    <location>
        <begin position="1335"/>
        <end position="1389"/>
    </location>
</feature>
<evidence type="ECO:0000313" key="4">
    <source>
        <dbReference type="EMBL" id="KAG8377348.1"/>
    </source>
</evidence>
<feature type="coiled-coil region" evidence="1">
    <location>
        <begin position="274"/>
        <end position="301"/>
    </location>
</feature>
<comment type="caution">
    <text evidence="4">The sequence shown here is derived from an EMBL/GenBank/DDBJ whole genome shotgun (WGS) entry which is preliminary data.</text>
</comment>
<dbReference type="Proteomes" id="UP000826271">
    <property type="component" value="Unassembled WGS sequence"/>
</dbReference>
<feature type="region of interest" description="Disordered" evidence="2">
    <location>
        <begin position="244"/>
        <end position="274"/>
    </location>
</feature>
<keyword evidence="1" id="KW-0175">Coiled coil</keyword>
<feature type="coiled-coil region" evidence="1">
    <location>
        <begin position="1437"/>
        <end position="1471"/>
    </location>
</feature>
<dbReference type="PANTHER" id="PTHR34452">
    <property type="entry name" value="MYOSIN HEAVY CHAIN-RELATED PROTEIN"/>
    <property type="match status" value="1"/>
</dbReference>
<feature type="coiled-coil region" evidence="1">
    <location>
        <begin position="1005"/>
        <end position="1032"/>
    </location>
</feature>
<reference evidence="4" key="1">
    <citation type="submission" date="2019-10" db="EMBL/GenBank/DDBJ databases">
        <authorList>
            <person name="Zhang R."/>
            <person name="Pan Y."/>
            <person name="Wang J."/>
            <person name="Ma R."/>
            <person name="Yu S."/>
        </authorList>
    </citation>
    <scope>NUCLEOTIDE SEQUENCE</scope>
    <source>
        <strain evidence="4">LA-IB0</strain>
        <tissue evidence="4">Leaf</tissue>
    </source>
</reference>
<evidence type="ECO:0000313" key="5">
    <source>
        <dbReference type="Proteomes" id="UP000826271"/>
    </source>
</evidence>
<dbReference type="EMBL" id="WHWC01000008">
    <property type="protein sequence ID" value="KAG8377348.1"/>
    <property type="molecule type" value="Genomic_DNA"/>
</dbReference>
<name>A0AAV6XDY5_9LAMI</name>
<protein>
    <recommendedName>
        <fullName evidence="3">C2 NT-type domain-containing protein</fullName>
    </recommendedName>
</protein>
<feature type="coiled-coil region" evidence="1">
    <location>
        <begin position="1659"/>
        <end position="1777"/>
    </location>
</feature>
<proteinExistence type="predicted"/>
<sequence length="2042" mass="232446">MSRISKWKLEKTKVKVVFRLQFHASHIPQSGWDKLFITFIPADSGKTSAKTTKANVRNGTCKWADPIYETTRLLQDSKSKQYDEKLYKIVVAMGSSRASILGEATINLADYVDAVKPSAVSLPLHGCSFGTILHITIQLLTSKTGFREFEQQRELREGGLQSMVDCHDHNSSGKIPYPEEVTIDQINKVSARINFKADANELSSVEEEVNLNEEYADSAAGFDNSSNTSGSLYAEKHETFSTHEIDSLKSTTSGDVHMVSHGESPNTEKGDLSANSMDNELAMAREENNQLRGSLELAESSLFNLKLEVASLHSMTDELGTETQKFSHLLAAEVSTSQHLAKEVSVMKLECFRLKDDIIKLKDLKFSPQIPIMETSDNQVDHLVRNMQLQFLKGIALVEGKIRELQNKAYVVPLGGDAKHIYLELETLLNFVMDFKLEYGLPSERTNTKEIREVSTVNEEQFVVSGNGLGLDLCQPESILLSITSPVSEVVNPANVIDAMKGQIFDLVRELDDAKVEKEGLIRKMDQMECYYEALIHELEENQKRMLGELQHLRNEHSTCLYTLSSSRAEIESVHLDMNEQMSRFVDERNDLEAINKELEKRATTSEAALRRARLNYSIAVDKLQKDLELLSSQVMSMFETNENLIKQALPSQPHLIRDQDPQDYATILSTAQNQNLCLRKRSVGGDILLEDLKRSFCMQEELYQKVEQELIEMYSVNLGLDIYSKALQESFCEANDEMGIMKDKIGELMEELKLSTASQNKLLVRLQKATDDIHTLSEFKSSSISQCSDMALQNQLLEDKLVSISEKNDLLLQKLKDLEGTMMGYRSENAELSYSLEQEAFENEKLQNEISILKEKLTILEGESDKLLSFKENLEENISFAQDKVAKLLASYSKQFCPLANSRSLNLESIGIKDAILQLEEIQHNASSKISELMEENRNIESERIIAEVSLSTAKSENLAMKQKFKSEIQDMVTKLDLSNAIVENLQVELESVANKLHLSSEIEEKHSEQNEVLLADLALLEEQMEELTCKDGLLDQEISGLDTLAEELGRSKLTITELINDKQELTMCLEDKTEESIKLSCEISSLNENLRNLHDQLHKENLKEDISFVQDKLVNLLESYNMQFYPSADSRSLNLESMGIKDAILQLEEIQRNACFKISQLMEENRNLESERVVAEVSLSTARSEILAVKQKFKGDIQEMVAKVDLSNALVEKLQVELESVANKLHLSSEIEEKHAEQNKVLLADVALLEDQMHELTCEDGPLAHDISGVDALAEELWTSKLTITELIHDKQELTVCLKDKNEESMKLSCEIICLNENLRNLHDELHKEKGCKDELEGKVRDLTSHLNRDQDKLLDFEQQKAEVMHVKELASDLELEKSRLSHLSDQQKLFIENLKENNSYQASSLESQLLEMHDYPLEAEVKLIYVANQYEAIVKELQSKLMSSEVSLGELQKRYHDIEAMLNNCLEREAQWNEEKADLLTSLRSMKSELEASNAQNKLLSDSNNDISDQLDECHRKLKLMETNLSLDKNLQASEVEQLKIMMIDAEQEINYLIVSKEELEISVIVLKGKVDEQSADVTLLEEYKDELMRLRSQCTELSHKLSEQVLKTEEFKNLSTHLKELKDKAEAEYLVAREKREPVVQPVAAQDSLRIAFIKEQYETKIQELKQQLSISKKHGEEMLMKLQDAIDEIENRKKSEAVKMKRNEELSVKLLELEEELQSVLVEKREKSNGYDRIKAELECALLSLECCKEEKEKLEALLLEFEAQKSQLADELTSIKGQLEILKSSVYGTKKEHGKSSPDSENADLTEPLQLHRVQDVTPKRMDEIPEASIVEELFQSNGKILDVKSEHLRAQKLRSSMEHLHEELEKMKNENTVFNIGHDVDPGVEVSEREIMQLHKANEELRSMFPLFNEISSGGNALERVLALEIELAEAMKSKNKSSVQFQSSFLKQHSDEEAVLKSFRDINELIKEMLELKGRHGSMESELQEMHQRYSQLSLQFAEVEGERQKLKMTLKSVRSSRNLNRSSSANLTMDHTP</sequence>
<feature type="region of interest" description="Disordered" evidence="2">
    <location>
        <begin position="2019"/>
        <end position="2042"/>
    </location>
</feature>
<evidence type="ECO:0000256" key="2">
    <source>
        <dbReference type="SAM" id="MobiDB-lite"/>
    </source>
</evidence>